<dbReference type="OrthoDB" id="5962731at2759"/>
<dbReference type="PANTHER" id="PTHR47331">
    <property type="entry name" value="PHD-TYPE DOMAIN-CONTAINING PROTEIN"/>
    <property type="match status" value="1"/>
</dbReference>
<gene>
    <name evidence="3" type="primary">LOC116296887</name>
</gene>
<proteinExistence type="predicted"/>
<dbReference type="InterPro" id="IPR036397">
    <property type="entry name" value="RNaseH_sf"/>
</dbReference>
<feature type="domain" description="Integrase catalytic" evidence="1">
    <location>
        <begin position="1"/>
        <end position="132"/>
    </location>
</feature>
<dbReference type="Gene3D" id="3.30.420.10">
    <property type="entry name" value="Ribonuclease H-like superfamily/Ribonuclease H"/>
    <property type="match status" value="1"/>
</dbReference>
<dbReference type="InParanoid" id="A0A6P8HZL3"/>
<sequence>MALSRFASVRGCPEKVYSDPGSQLVGASRELQEAWQKIDCQKLHKKGAENGLTWTFGPADSPWHQGAVESLVKLAKRAIHFAIANQRLSAPEFLTVCYEVSNLLNERPIGVLPCTDSAINVLTPNSLLLGRARAINPLRWQPQDSKIVTRYHLVQAVTDDFWKRWTELYAPSLVVRRKWHTSNRNLLPNDVVIVADKNTFRGEYRLGLVKEVFPSKDAKVRRVTVTYKNYQVEEDVREYKGAKDVTVSRAVQRLALLVPVDYDPAQAVTDFKTEVQGN</sequence>
<evidence type="ECO:0000259" key="1">
    <source>
        <dbReference type="PROSITE" id="PS50994"/>
    </source>
</evidence>
<protein>
    <submittedName>
        <fullName evidence="3">Uncharacterized protein LOC116296887</fullName>
    </submittedName>
</protein>
<dbReference type="RefSeq" id="XP_031560858.1">
    <property type="nucleotide sequence ID" value="XM_031704998.1"/>
</dbReference>
<dbReference type="KEGG" id="aten:116296887"/>
<dbReference type="GO" id="GO:0015074">
    <property type="term" value="P:DNA integration"/>
    <property type="evidence" value="ECO:0007669"/>
    <property type="project" value="InterPro"/>
</dbReference>
<evidence type="ECO:0000313" key="2">
    <source>
        <dbReference type="Proteomes" id="UP000515163"/>
    </source>
</evidence>
<dbReference type="GeneID" id="116296887"/>
<dbReference type="Pfam" id="PF18701">
    <property type="entry name" value="DUF5641"/>
    <property type="match status" value="1"/>
</dbReference>
<dbReference type="SUPFAM" id="SSF53098">
    <property type="entry name" value="Ribonuclease H-like"/>
    <property type="match status" value="1"/>
</dbReference>
<dbReference type="Proteomes" id="UP000515163">
    <property type="component" value="Unplaced"/>
</dbReference>
<organism evidence="2 3">
    <name type="scientific">Actinia tenebrosa</name>
    <name type="common">Australian red waratah sea anemone</name>
    <dbReference type="NCBI Taxonomy" id="6105"/>
    <lineage>
        <taxon>Eukaryota</taxon>
        <taxon>Metazoa</taxon>
        <taxon>Cnidaria</taxon>
        <taxon>Anthozoa</taxon>
        <taxon>Hexacorallia</taxon>
        <taxon>Actiniaria</taxon>
        <taxon>Actiniidae</taxon>
        <taxon>Actinia</taxon>
    </lineage>
</organism>
<keyword evidence="2" id="KW-1185">Reference proteome</keyword>
<dbReference type="InterPro" id="IPR012337">
    <property type="entry name" value="RNaseH-like_sf"/>
</dbReference>
<dbReference type="InterPro" id="IPR040676">
    <property type="entry name" value="DUF5641"/>
</dbReference>
<dbReference type="PROSITE" id="PS50994">
    <property type="entry name" value="INTEGRASE"/>
    <property type="match status" value="1"/>
</dbReference>
<dbReference type="AlphaFoldDB" id="A0A6P8HZL3"/>
<dbReference type="InterPro" id="IPR001584">
    <property type="entry name" value="Integrase_cat-core"/>
</dbReference>
<reference evidence="3" key="1">
    <citation type="submission" date="2025-08" db="UniProtKB">
        <authorList>
            <consortium name="RefSeq"/>
        </authorList>
    </citation>
    <scope>IDENTIFICATION</scope>
    <source>
        <tissue evidence="3">Tentacle</tissue>
    </source>
</reference>
<dbReference type="PANTHER" id="PTHR47331:SF2">
    <property type="match status" value="1"/>
</dbReference>
<evidence type="ECO:0000313" key="3">
    <source>
        <dbReference type="RefSeq" id="XP_031560858.1"/>
    </source>
</evidence>
<name>A0A6P8HZL3_ACTTE</name>
<accession>A0A6P8HZL3</accession>
<dbReference type="GO" id="GO:0003676">
    <property type="term" value="F:nucleic acid binding"/>
    <property type="evidence" value="ECO:0007669"/>
    <property type="project" value="InterPro"/>
</dbReference>